<gene>
    <name evidence="1" type="ORF">Bca52824_017304</name>
</gene>
<dbReference type="AlphaFoldDB" id="A0A8X8AX66"/>
<dbReference type="OrthoDB" id="1673076at2759"/>
<keyword evidence="2" id="KW-1185">Reference proteome</keyword>
<protein>
    <submittedName>
        <fullName evidence="1">Uncharacterized protein</fullName>
    </submittedName>
</protein>
<evidence type="ECO:0000313" key="2">
    <source>
        <dbReference type="Proteomes" id="UP000886595"/>
    </source>
</evidence>
<name>A0A8X8AX66_BRACI</name>
<dbReference type="Proteomes" id="UP000886595">
    <property type="component" value="Unassembled WGS sequence"/>
</dbReference>
<accession>A0A8X8AX66</accession>
<dbReference type="EMBL" id="JAAMPC010000004">
    <property type="protein sequence ID" value="KAG2314182.1"/>
    <property type="molecule type" value="Genomic_DNA"/>
</dbReference>
<organism evidence="1 2">
    <name type="scientific">Brassica carinata</name>
    <name type="common">Ethiopian mustard</name>
    <name type="synonym">Abyssinian cabbage</name>
    <dbReference type="NCBI Taxonomy" id="52824"/>
    <lineage>
        <taxon>Eukaryota</taxon>
        <taxon>Viridiplantae</taxon>
        <taxon>Streptophyta</taxon>
        <taxon>Embryophyta</taxon>
        <taxon>Tracheophyta</taxon>
        <taxon>Spermatophyta</taxon>
        <taxon>Magnoliopsida</taxon>
        <taxon>eudicotyledons</taxon>
        <taxon>Gunneridae</taxon>
        <taxon>Pentapetalae</taxon>
        <taxon>rosids</taxon>
        <taxon>malvids</taxon>
        <taxon>Brassicales</taxon>
        <taxon>Brassicaceae</taxon>
        <taxon>Brassiceae</taxon>
        <taxon>Brassica</taxon>
    </lineage>
</organism>
<comment type="caution">
    <text evidence="1">The sequence shown here is derived from an EMBL/GenBank/DDBJ whole genome shotgun (WGS) entry which is preliminary data.</text>
</comment>
<reference evidence="1 2" key="1">
    <citation type="submission" date="2020-02" db="EMBL/GenBank/DDBJ databases">
        <authorList>
            <person name="Ma Q."/>
            <person name="Huang Y."/>
            <person name="Song X."/>
            <person name="Pei D."/>
        </authorList>
    </citation>
    <scope>NUCLEOTIDE SEQUENCE [LARGE SCALE GENOMIC DNA]</scope>
    <source>
        <strain evidence="1">Sxm20200214</strain>
        <tissue evidence="1">Leaf</tissue>
    </source>
</reference>
<sequence>MDSNFRHHGSSPNGDFGSDFNIRNFSDHLLRIEIIGGPSDSKSDGEGCTKILIRSHRLRIPDP</sequence>
<proteinExistence type="predicted"/>
<evidence type="ECO:0000313" key="1">
    <source>
        <dbReference type="EMBL" id="KAG2314182.1"/>
    </source>
</evidence>